<name>A0A4R4ELS3_9BACL</name>
<evidence type="ECO:0000313" key="1">
    <source>
        <dbReference type="EMBL" id="TCZ81226.1"/>
    </source>
</evidence>
<accession>A0A4R4ELS3</accession>
<evidence type="ECO:0008006" key="3">
    <source>
        <dbReference type="Google" id="ProtNLM"/>
    </source>
</evidence>
<dbReference type="InterPro" id="IPR025942">
    <property type="entry name" value="SpoVIF"/>
</dbReference>
<dbReference type="Proteomes" id="UP000295418">
    <property type="component" value="Unassembled WGS sequence"/>
</dbReference>
<organism evidence="1 2">
    <name type="scientific">Paenibacillus albiflavus</name>
    <dbReference type="NCBI Taxonomy" id="2545760"/>
    <lineage>
        <taxon>Bacteria</taxon>
        <taxon>Bacillati</taxon>
        <taxon>Bacillota</taxon>
        <taxon>Bacilli</taxon>
        <taxon>Bacillales</taxon>
        <taxon>Paenibacillaceae</taxon>
        <taxon>Paenibacillus</taxon>
    </lineage>
</organism>
<dbReference type="AlphaFoldDB" id="A0A4R4ELS3"/>
<gene>
    <name evidence="1" type="ORF">E0485_02840</name>
</gene>
<proteinExistence type="predicted"/>
<comment type="caution">
    <text evidence="1">The sequence shown here is derived from an EMBL/GenBank/DDBJ whole genome shotgun (WGS) entry which is preliminary data.</text>
</comment>
<keyword evidence="2" id="KW-1185">Reference proteome</keyword>
<evidence type="ECO:0000313" key="2">
    <source>
        <dbReference type="Proteomes" id="UP000295418"/>
    </source>
</evidence>
<dbReference type="OrthoDB" id="2660200at2"/>
<dbReference type="Pfam" id="PF14069">
    <property type="entry name" value="SpoVIF"/>
    <property type="match status" value="1"/>
</dbReference>
<protein>
    <recommendedName>
        <fullName evidence="3">Stage VI sporulation protein F</fullName>
    </recommendedName>
</protein>
<reference evidence="1 2" key="1">
    <citation type="submission" date="2019-03" db="EMBL/GenBank/DDBJ databases">
        <authorList>
            <person name="Kim M.K.M."/>
        </authorList>
    </citation>
    <scope>NUCLEOTIDE SEQUENCE [LARGE SCALE GENOMIC DNA]</scope>
    <source>
        <strain evidence="1 2">18JY21-1</strain>
    </source>
</reference>
<sequence length="94" mass="10215">MSNKDKDISKNVLSTVKKKTGKSVTEKDIQKIASGVKSSTVKSDTQLRQLINQVAALVNVEVSEETIKEIIHAVKSSNLDSSNLSQLMGALMKK</sequence>
<dbReference type="EMBL" id="SKFG01000001">
    <property type="protein sequence ID" value="TCZ81226.1"/>
    <property type="molecule type" value="Genomic_DNA"/>
</dbReference>
<dbReference type="RefSeq" id="WP_132416314.1">
    <property type="nucleotide sequence ID" value="NZ_SKFG01000001.1"/>
</dbReference>